<accession>A0A7W5ZPT5</accession>
<dbReference type="Proteomes" id="UP000541352">
    <property type="component" value="Unassembled WGS sequence"/>
</dbReference>
<evidence type="ECO:0000313" key="2">
    <source>
        <dbReference type="Proteomes" id="UP000541352"/>
    </source>
</evidence>
<reference evidence="1 2" key="1">
    <citation type="submission" date="2020-08" db="EMBL/GenBank/DDBJ databases">
        <title>Genomic Encyclopedia of Type Strains, Phase IV (KMG-IV): sequencing the most valuable type-strain genomes for metagenomic binning, comparative biology and taxonomic classification.</title>
        <authorList>
            <person name="Goeker M."/>
        </authorList>
    </citation>
    <scope>NUCLEOTIDE SEQUENCE [LARGE SCALE GENOMIC DNA]</scope>
    <source>
        <strain evidence="1 2">DSM 17976</strain>
    </source>
</reference>
<comment type="caution">
    <text evidence="1">The sequence shown here is derived from an EMBL/GenBank/DDBJ whole genome shotgun (WGS) entry which is preliminary data.</text>
</comment>
<protein>
    <recommendedName>
        <fullName evidence="3">Viral A-type inclusion protein</fullName>
    </recommendedName>
</protein>
<dbReference type="EMBL" id="JACIBY010000017">
    <property type="protein sequence ID" value="MBB3841462.1"/>
    <property type="molecule type" value="Genomic_DNA"/>
</dbReference>
<dbReference type="RefSeq" id="WP_183979148.1">
    <property type="nucleotide sequence ID" value="NZ_JACIBY010000017.1"/>
</dbReference>
<keyword evidence="2" id="KW-1185">Reference proteome</keyword>
<evidence type="ECO:0000313" key="1">
    <source>
        <dbReference type="EMBL" id="MBB3841462.1"/>
    </source>
</evidence>
<proteinExistence type="predicted"/>
<dbReference type="PROSITE" id="PS51257">
    <property type="entry name" value="PROKAR_LIPOPROTEIN"/>
    <property type="match status" value="1"/>
</dbReference>
<sequence length="146" mass="16464">MKIKHILLCGWCITSACSNPQKDQAEKLEKEVMMIHDAVMPKMGELISLKSAISKRIAQLDSITQSTPTDSLSHSLLKNALLLSSQLKKADDGMMDWMHRYKGDSLKKLAPEEAIKALTHEKIKIEQVSDDMLKSIEDAQKFLKQQ</sequence>
<gene>
    <name evidence="1" type="ORF">FHS57_005490</name>
</gene>
<dbReference type="AlphaFoldDB" id="A0A7W5ZPT5"/>
<evidence type="ECO:0008006" key="3">
    <source>
        <dbReference type="Google" id="ProtNLM"/>
    </source>
</evidence>
<name>A0A7W5ZPT5_9BACT</name>
<organism evidence="1 2">
    <name type="scientific">Runella defluvii</name>
    <dbReference type="NCBI Taxonomy" id="370973"/>
    <lineage>
        <taxon>Bacteria</taxon>
        <taxon>Pseudomonadati</taxon>
        <taxon>Bacteroidota</taxon>
        <taxon>Cytophagia</taxon>
        <taxon>Cytophagales</taxon>
        <taxon>Spirosomataceae</taxon>
        <taxon>Runella</taxon>
    </lineage>
</organism>